<organism evidence="4 5">
    <name type="scientific">Trichomonas vaginalis (strain ATCC PRA-98 / G3)</name>
    <dbReference type="NCBI Taxonomy" id="412133"/>
    <lineage>
        <taxon>Eukaryota</taxon>
        <taxon>Metamonada</taxon>
        <taxon>Parabasalia</taxon>
        <taxon>Trichomonadida</taxon>
        <taxon>Trichomonadidae</taxon>
        <taxon>Trichomonas</taxon>
    </lineage>
</organism>
<keyword evidence="1" id="KW-0677">Repeat</keyword>
<dbReference type="KEGG" id="tva:4751968"/>
<accession>A2FLI9</accession>
<dbReference type="STRING" id="5722.A2FLI9"/>
<keyword evidence="5" id="KW-1185">Reference proteome</keyword>
<dbReference type="InterPro" id="IPR036770">
    <property type="entry name" value="Ankyrin_rpt-contain_sf"/>
</dbReference>
<proteinExistence type="predicted"/>
<evidence type="ECO:0000256" key="1">
    <source>
        <dbReference type="ARBA" id="ARBA00022737"/>
    </source>
</evidence>
<dbReference type="SMR" id="A2FLI9"/>
<protein>
    <submittedName>
        <fullName evidence="4">Uncharacterized protein</fullName>
    </submittedName>
</protein>
<dbReference type="RefSeq" id="XP_001307169.1">
    <property type="nucleotide sequence ID" value="XM_001307168.1"/>
</dbReference>
<gene>
    <name evidence="4" type="ORF">TVAG_001560</name>
</gene>
<dbReference type="EMBL" id="DS113869">
    <property type="protein sequence ID" value="EAX94239.1"/>
    <property type="molecule type" value="Genomic_DNA"/>
</dbReference>
<dbReference type="PROSITE" id="PS50088">
    <property type="entry name" value="ANK_REPEAT"/>
    <property type="match status" value="3"/>
</dbReference>
<dbReference type="InParanoid" id="A2FLI9"/>
<evidence type="ECO:0000256" key="2">
    <source>
        <dbReference type="ARBA" id="ARBA00023043"/>
    </source>
</evidence>
<dbReference type="InterPro" id="IPR002110">
    <property type="entry name" value="Ankyrin_rpt"/>
</dbReference>
<dbReference type="PANTHER" id="PTHR24198:SF165">
    <property type="entry name" value="ANKYRIN REPEAT-CONTAINING PROTEIN-RELATED"/>
    <property type="match status" value="1"/>
</dbReference>
<dbReference type="VEuPathDB" id="TrichDB:TVAGG3_0616680"/>
<keyword evidence="2 3" id="KW-0040">ANK repeat</keyword>
<dbReference type="PANTHER" id="PTHR24198">
    <property type="entry name" value="ANKYRIN REPEAT AND PROTEIN KINASE DOMAIN-CONTAINING PROTEIN"/>
    <property type="match status" value="1"/>
</dbReference>
<dbReference type="AlphaFoldDB" id="A2FLI9"/>
<dbReference type="Gene3D" id="1.25.40.20">
    <property type="entry name" value="Ankyrin repeat-containing domain"/>
    <property type="match status" value="3"/>
</dbReference>
<reference evidence="4" key="2">
    <citation type="journal article" date="2007" name="Science">
        <title>Draft genome sequence of the sexually transmitted pathogen Trichomonas vaginalis.</title>
        <authorList>
            <person name="Carlton J.M."/>
            <person name="Hirt R.P."/>
            <person name="Silva J.C."/>
            <person name="Delcher A.L."/>
            <person name="Schatz M."/>
            <person name="Zhao Q."/>
            <person name="Wortman J.R."/>
            <person name="Bidwell S.L."/>
            <person name="Alsmark U.C.M."/>
            <person name="Besteiro S."/>
            <person name="Sicheritz-Ponten T."/>
            <person name="Noel C.J."/>
            <person name="Dacks J.B."/>
            <person name="Foster P.G."/>
            <person name="Simillion C."/>
            <person name="Van de Peer Y."/>
            <person name="Miranda-Saavedra D."/>
            <person name="Barton G.J."/>
            <person name="Westrop G.D."/>
            <person name="Mueller S."/>
            <person name="Dessi D."/>
            <person name="Fiori P.L."/>
            <person name="Ren Q."/>
            <person name="Paulsen I."/>
            <person name="Zhang H."/>
            <person name="Bastida-Corcuera F.D."/>
            <person name="Simoes-Barbosa A."/>
            <person name="Brown M.T."/>
            <person name="Hayes R.D."/>
            <person name="Mukherjee M."/>
            <person name="Okumura C.Y."/>
            <person name="Schneider R."/>
            <person name="Smith A.J."/>
            <person name="Vanacova S."/>
            <person name="Villalvazo M."/>
            <person name="Haas B.J."/>
            <person name="Pertea M."/>
            <person name="Feldblyum T.V."/>
            <person name="Utterback T.R."/>
            <person name="Shu C.L."/>
            <person name="Osoegawa K."/>
            <person name="de Jong P.J."/>
            <person name="Hrdy I."/>
            <person name="Horvathova L."/>
            <person name="Zubacova Z."/>
            <person name="Dolezal P."/>
            <person name="Malik S.B."/>
            <person name="Logsdon J.M. Jr."/>
            <person name="Henze K."/>
            <person name="Gupta A."/>
            <person name="Wang C.C."/>
            <person name="Dunne R.L."/>
            <person name="Upcroft J.A."/>
            <person name="Upcroft P."/>
            <person name="White O."/>
            <person name="Salzberg S.L."/>
            <person name="Tang P."/>
            <person name="Chiu C.-H."/>
            <person name="Lee Y.-S."/>
            <person name="Embley T.M."/>
            <person name="Coombs G.H."/>
            <person name="Mottram J.C."/>
            <person name="Tachezy J."/>
            <person name="Fraser-Liggett C.M."/>
            <person name="Johnson P.J."/>
        </authorList>
    </citation>
    <scope>NUCLEOTIDE SEQUENCE [LARGE SCALE GENOMIC DNA]</scope>
    <source>
        <strain evidence="4">G3</strain>
    </source>
</reference>
<dbReference type="PROSITE" id="PS50297">
    <property type="entry name" value="ANK_REP_REGION"/>
    <property type="match status" value="2"/>
</dbReference>
<dbReference type="eggNOG" id="KOG4177">
    <property type="taxonomic scope" value="Eukaryota"/>
</dbReference>
<dbReference type="Pfam" id="PF13637">
    <property type="entry name" value="Ank_4"/>
    <property type="match status" value="1"/>
</dbReference>
<dbReference type="SUPFAM" id="SSF48403">
    <property type="entry name" value="Ankyrin repeat"/>
    <property type="match status" value="1"/>
</dbReference>
<dbReference type="Pfam" id="PF12796">
    <property type="entry name" value="Ank_2"/>
    <property type="match status" value="2"/>
</dbReference>
<evidence type="ECO:0000256" key="3">
    <source>
        <dbReference type="PROSITE-ProRule" id="PRU00023"/>
    </source>
</evidence>
<reference evidence="4" key="1">
    <citation type="submission" date="2006-10" db="EMBL/GenBank/DDBJ databases">
        <authorList>
            <person name="Amadeo P."/>
            <person name="Zhao Q."/>
            <person name="Wortman J."/>
            <person name="Fraser-Liggett C."/>
            <person name="Carlton J."/>
        </authorList>
    </citation>
    <scope>NUCLEOTIDE SEQUENCE</scope>
    <source>
        <strain evidence="4">G3</strain>
    </source>
</reference>
<sequence length="369" mass="41457">MVCTIVQTSSQRFFDNITNLNHGNWNLLKQCYELGGYPKTIQVAIKTDDIDLFQELSNSANFSIDQHIRPSVFEPCNFVQSEPSLIQYAAFYGSLRIFKFLLLNGADLNQEDANGTNLAQFVVAGGNIEMVRICQQRKCDFNGCLQVATRFFRFDIFDWLHFAYISDLNDIPPKYGNVFHESAASNNIRQIMYCIENSLDFNSCASDKSTPLHFAVKNRAIDSIRLLISIPSLDVNAKDSTGNTSLHTAALFEDSTIVSELLECQRIDINAVNRWGMTPIHIAAQDGNTATVSALIKRPEIDINCKDENFMTPLHYAAQEGEFETVRILLSVKDIDINCEDNQGLVPFSYAEASGMEATAQLIQDWINT</sequence>
<evidence type="ECO:0000313" key="4">
    <source>
        <dbReference type="EMBL" id="EAX94239.1"/>
    </source>
</evidence>
<dbReference type="VEuPathDB" id="TrichDB:TVAG_001560"/>
<dbReference type="OrthoDB" id="194358at2759"/>
<feature type="repeat" description="ANK" evidence="3">
    <location>
        <begin position="309"/>
        <end position="331"/>
    </location>
</feature>
<name>A2FLI9_TRIV3</name>
<feature type="repeat" description="ANK" evidence="3">
    <location>
        <begin position="275"/>
        <end position="308"/>
    </location>
</feature>
<evidence type="ECO:0000313" key="5">
    <source>
        <dbReference type="Proteomes" id="UP000001542"/>
    </source>
</evidence>
<dbReference type="Proteomes" id="UP000001542">
    <property type="component" value="Unassembled WGS sequence"/>
</dbReference>
<feature type="repeat" description="ANK" evidence="3">
    <location>
        <begin position="81"/>
        <end position="113"/>
    </location>
</feature>
<dbReference type="SMART" id="SM00248">
    <property type="entry name" value="ANK"/>
    <property type="match status" value="7"/>
</dbReference>